<name>A0A4P7W6A9_9BACT</name>
<gene>
    <name evidence="1" type="ORF">E7747_05755</name>
</gene>
<dbReference type="AlphaFoldDB" id="A0A4P7W6A9"/>
<sequence length="617" mass="71075">MVGLSANAKSERVATESNHWMLTDALGRKACGYDVAGDRKEDRFVGMFYWTWHQGFDSTGGNDDTSIEVKNISEVLRLHPEAMDDYNHPAWGEPGKRPGVFYWDEPIFGYYKTTDPWVLRKHAEMLADAGVDCVFFDCTNGAHIWENSFRALLKTWDKAQKDGVNVPKIVFMLPFAPTDDSRKSLINLYNGLYGKGEYENLWFYWKGKPLIMAYSDNLADTGIERKIREFFTFRPGQPDYVFGSDPATPQWGWLEVFPTHGYCYDKEKRQFEQCVVGIAQNARALSGGHCCAFNLSDTYGRSYSYLKGFDSREDAYLYGWNFQEQWNRAIDYLKPQMVFVTGWNEWTSGMWTKAHGWSDPLSFVDQFDRDHSRDIEPTKGWGDKGDVYYQQLVDNVRRFKGMAKPQTASAPKTIELGRAHEWDDVMPEYKAYRGNTFHRDHRGRYNKYYTNSSGRNDIVGSKVAHDRDYVYFRVETAEALTAPTDPHWMMLLIDIDRYKATGWNGYDFIVNRRSPETDGVCIEKSNGSSWEWQQIGNGKYVVSGNVLEIAIPKKLLGVDDNLSFEFKWNDNMQHPGDIMDFYVNGDTAPGGRFNYIYESLPESIGHTVCADSHKASY</sequence>
<evidence type="ECO:0000313" key="1">
    <source>
        <dbReference type="EMBL" id="QCD43657.1"/>
    </source>
</evidence>
<dbReference type="Gene3D" id="3.20.20.80">
    <property type="entry name" value="Glycosidases"/>
    <property type="match status" value="1"/>
</dbReference>
<reference evidence="2" key="1">
    <citation type="submission" date="2019-02" db="EMBL/GenBank/DDBJ databases">
        <title>Isolation and identification of novel species under the genus Muribaculum.</title>
        <authorList>
            <person name="Miyake S."/>
            <person name="Ding Y."/>
            <person name="Low A."/>
            <person name="Soh M."/>
            <person name="Seedorf H."/>
        </authorList>
    </citation>
    <scope>NUCLEOTIDE SEQUENCE [LARGE SCALE GENOMIC DNA]</scope>
    <source>
        <strain evidence="2">H5</strain>
    </source>
</reference>
<dbReference type="KEGG" id="ddb:E7747_05755"/>
<protein>
    <submittedName>
        <fullName evidence="1">Uncharacterized protein</fullName>
    </submittedName>
</protein>
<organism evidence="1 2">
    <name type="scientific">Duncaniella dubosii</name>
    <dbReference type="NCBI Taxonomy" id="2518971"/>
    <lineage>
        <taxon>Bacteria</taxon>
        <taxon>Pseudomonadati</taxon>
        <taxon>Bacteroidota</taxon>
        <taxon>Bacteroidia</taxon>
        <taxon>Bacteroidales</taxon>
        <taxon>Muribaculaceae</taxon>
        <taxon>Duncaniella</taxon>
    </lineage>
</organism>
<proteinExistence type="predicted"/>
<evidence type="ECO:0000313" key="2">
    <source>
        <dbReference type="Proteomes" id="UP000297149"/>
    </source>
</evidence>
<accession>A0A4P7W6A9</accession>
<keyword evidence="2" id="KW-1185">Reference proteome</keyword>
<dbReference type="Proteomes" id="UP000297149">
    <property type="component" value="Chromosome"/>
</dbReference>
<dbReference type="EMBL" id="CP039396">
    <property type="protein sequence ID" value="QCD43657.1"/>
    <property type="molecule type" value="Genomic_DNA"/>
</dbReference>